<protein>
    <recommendedName>
        <fullName evidence="6">Aromatic amino acid beta-eliminating lyase/threonine aldolase domain-containing protein</fullName>
    </recommendedName>
</protein>
<dbReference type="Pfam" id="PF01212">
    <property type="entry name" value="Beta_elim_lyase"/>
    <property type="match status" value="1"/>
</dbReference>
<dbReference type="PANTHER" id="PTHR48097:SF9">
    <property type="entry name" value="L-THREONINE ALDOLASE"/>
    <property type="match status" value="1"/>
</dbReference>
<comment type="cofactor">
    <cofactor evidence="1">
        <name>pyridoxal 5'-phosphate</name>
        <dbReference type="ChEBI" id="CHEBI:597326"/>
    </cofactor>
</comment>
<comment type="similarity">
    <text evidence="2">Belongs to the threonine aldolase family.</text>
</comment>
<evidence type="ECO:0000256" key="3">
    <source>
        <dbReference type="ARBA" id="ARBA00022898"/>
    </source>
</evidence>
<name>A0AAV7PLT5_PLEWA</name>
<evidence type="ECO:0000256" key="4">
    <source>
        <dbReference type="ARBA" id="ARBA00023239"/>
    </source>
</evidence>
<dbReference type="FunFam" id="3.90.1150.10:FF:000041">
    <property type="entry name" value="Low-specificity L-threonine aldolase"/>
    <property type="match status" value="1"/>
</dbReference>
<keyword evidence="4" id="KW-0456">Lyase</keyword>
<feature type="signal peptide" evidence="5">
    <location>
        <begin position="1"/>
        <end position="21"/>
    </location>
</feature>
<dbReference type="InterPro" id="IPR015422">
    <property type="entry name" value="PyrdxlP-dep_Trfase_small"/>
</dbReference>
<dbReference type="Gene3D" id="3.90.1150.10">
    <property type="entry name" value="Aspartate Aminotransferase, domain 1"/>
    <property type="match status" value="1"/>
</dbReference>
<accession>A0AAV7PLT5</accession>
<evidence type="ECO:0000259" key="6">
    <source>
        <dbReference type="Pfam" id="PF01212"/>
    </source>
</evidence>
<evidence type="ECO:0000313" key="8">
    <source>
        <dbReference type="Proteomes" id="UP001066276"/>
    </source>
</evidence>
<keyword evidence="8" id="KW-1185">Reference proteome</keyword>
<sequence length="476" mass="52239">MAARQLLPLCWRATLTPVVSTASRARVCARPSAWVCHNFRVTLIYYPLNPNTPALSGGSLWVASRAPAFSRVLGRISCRAAAASSGQHGIRHYYQSTRGAGEPQHHLHIVDLRSDTLSTPSAEMRNAMGRAEVGDDVYGEDPTVNEFQQQVAKILGTEDALFVTSGTMGNLVSVMCHCRNRGEELLVGDQAHLYLYEQGGVAQIAGVSPRLVTNLSNGQLDLEELESKIQKEYPDPHYARTRLICLENTHNRTGGRILPLSHLREVRLLADRYGLAVHLDGARLINAAVALGVAPAEIVQYCDSVSLCLTKGLGAPVGAVIGGRREFIKECLRARKVLGGGMRQAGILAAAGLLALSQAEDTCRADHHRAKKFATGVQQLASPVCSVDLPSVETNMVMLVVNEPRICPQEFCERMWDVSEAEILELGRGVKVRMFVMYKRTVRLVWYRNISEEDTEMALNKLKFVVQQYSAELGIV</sequence>
<feature type="chain" id="PRO_5043328139" description="Aromatic amino acid beta-eliminating lyase/threonine aldolase domain-containing protein" evidence="5">
    <location>
        <begin position="22"/>
        <end position="476"/>
    </location>
</feature>
<dbReference type="InterPro" id="IPR023603">
    <property type="entry name" value="Low_specificity_L-TA-like"/>
</dbReference>
<dbReference type="EMBL" id="JANPWB010000011">
    <property type="protein sequence ID" value="KAJ1128819.1"/>
    <property type="molecule type" value="Genomic_DNA"/>
</dbReference>
<dbReference type="GO" id="GO:0006545">
    <property type="term" value="P:glycine biosynthetic process"/>
    <property type="evidence" value="ECO:0007669"/>
    <property type="project" value="TreeGrafter"/>
</dbReference>
<keyword evidence="5" id="KW-0732">Signal</keyword>
<evidence type="ECO:0000256" key="1">
    <source>
        <dbReference type="ARBA" id="ARBA00001933"/>
    </source>
</evidence>
<comment type="caution">
    <text evidence="7">The sequence shown here is derived from an EMBL/GenBank/DDBJ whole genome shotgun (WGS) entry which is preliminary data.</text>
</comment>
<organism evidence="7 8">
    <name type="scientific">Pleurodeles waltl</name>
    <name type="common">Iberian ribbed newt</name>
    <dbReference type="NCBI Taxonomy" id="8319"/>
    <lineage>
        <taxon>Eukaryota</taxon>
        <taxon>Metazoa</taxon>
        <taxon>Chordata</taxon>
        <taxon>Craniata</taxon>
        <taxon>Vertebrata</taxon>
        <taxon>Euteleostomi</taxon>
        <taxon>Amphibia</taxon>
        <taxon>Batrachia</taxon>
        <taxon>Caudata</taxon>
        <taxon>Salamandroidea</taxon>
        <taxon>Salamandridae</taxon>
        <taxon>Pleurodelinae</taxon>
        <taxon>Pleurodeles</taxon>
    </lineage>
</organism>
<dbReference type="SUPFAM" id="SSF53383">
    <property type="entry name" value="PLP-dependent transferases"/>
    <property type="match status" value="1"/>
</dbReference>
<dbReference type="NCBIfam" id="NF041359">
    <property type="entry name" value="GntG_guanitoxin"/>
    <property type="match status" value="1"/>
</dbReference>
<dbReference type="GO" id="GO:0008732">
    <property type="term" value="F:L-allo-threonine aldolase activity"/>
    <property type="evidence" value="ECO:0007669"/>
    <property type="project" value="TreeGrafter"/>
</dbReference>
<keyword evidence="3" id="KW-0663">Pyridoxal phosphate</keyword>
<evidence type="ECO:0000256" key="5">
    <source>
        <dbReference type="SAM" id="SignalP"/>
    </source>
</evidence>
<dbReference type="AlphaFoldDB" id="A0AAV7PLT5"/>
<reference evidence="7" key="1">
    <citation type="journal article" date="2022" name="bioRxiv">
        <title>Sequencing and chromosome-scale assembly of the giantPleurodeles waltlgenome.</title>
        <authorList>
            <person name="Brown T."/>
            <person name="Elewa A."/>
            <person name="Iarovenko S."/>
            <person name="Subramanian E."/>
            <person name="Araus A.J."/>
            <person name="Petzold A."/>
            <person name="Susuki M."/>
            <person name="Suzuki K.-i.T."/>
            <person name="Hayashi T."/>
            <person name="Toyoda A."/>
            <person name="Oliveira C."/>
            <person name="Osipova E."/>
            <person name="Leigh N.D."/>
            <person name="Simon A."/>
            <person name="Yun M.H."/>
        </authorList>
    </citation>
    <scope>NUCLEOTIDE SEQUENCE</scope>
    <source>
        <strain evidence="7">20211129_DDA</strain>
        <tissue evidence="7">Liver</tissue>
    </source>
</reference>
<dbReference type="Proteomes" id="UP001066276">
    <property type="component" value="Chromosome 7"/>
</dbReference>
<dbReference type="GO" id="GO:0006567">
    <property type="term" value="P:L-threonine catabolic process"/>
    <property type="evidence" value="ECO:0007669"/>
    <property type="project" value="TreeGrafter"/>
</dbReference>
<dbReference type="InterPro" id="IPR015421">
    <property type="entry name" value="PyrdxlP-dep_Trfase_major"/>
</dbReference>
<proteinExistence type="inferred from homology"/>
<feature type="domain" description="Aromatic amino acid beta-eliminating lyase/threonine aldolase" evidence="6">
    <location>
        <begin position="111"/>
        <end position="402"/>
    </location>
</feature>
<dbReference type="InterPro" id="IPR015424">
    <property type="entry name" value="PyrdxlP-dep_Trfase"/>
</dbReference>
<dbReference type="FunFam" id="3.40.640.10:FF:000030">
    <property type="entry name" value="Low-specificity L-threonine aldolase"/>
    <property type="match status" value="1"/>
</dbReference>
<evidence type="ECO:0000256" key="2">
    <source>
        <dbReference type="ARBA" id="ARBA00006966"/>
    </source>
</evidence>
<dbReference type="PANTHER" id="PTHR48097">
    <property type="entry name" value="L-THREONINE ALDOLASE-RELATED"/>
    <property type="match status" value="1"/>
</dbReference>
<gene>
    <name evidence="7" type="ORF">NDU88_007193</name>
</gene>
<dbReference type="Gene3D" id="3.40.640.10">
    <property type="entry name" value="Type I PLP-dependent aspartate aminotransferase-like (Major domain)"/>
    <property type="match status" value="1"/>
</dbReference>
<dbReference type="InterPro" id="IPR001597">
    <property type="entry name" value="ArAA_b-elim_lyase/Thr_aldolase"/>
</dbReference>
<dbReference type="GO" id="GO:0005829">
    <property type="term" value="C:cytosol"/>
    <property type="evidence" value="ECO:0007669"/>
    <property type="project" value="TreeGrafter"/>
</dbReference>
<evidence type="ECO:0000313" key="7">
    <source>
        <dbReference type="EMBL" id="KAJ1128819.1"/>
    </source>
</evidence>